<evidence type="ECO:0000256" key="1">
    <source>
        <dbReference type="ARBA" id="ARBA00004442"/>
    </source>
</evidence>
<dbReference type="InterPro" id="IPR027385">
    <property type="entry name" value="Beta-barrel_OMP"/>
</dbReference>
<sequence>MTKSVKPLALALVTALTATPVFAADLTYNEPAPSFTDTAAPSDWTGAYAGVNAGTASDRVNPFSGDKEFTGGLQAGYNTEVGGVIVGGEVELSHMGDASVDVPGGDLKERHRVAAKAKAGMPLGSTLIYGTAGVAMTNLRDGRNAEGPDGWKPGLLIGAGIEQKITGPLSAKVEYDYVRTGDVRTFSGGTTSESDISDHTIRAGLNYKF</sequence>
<dbReference type="Gene3D" id="2.40.160.20">
    <property type="match status" value="1"/>
</dbReference>
<organism evidence="8 9">
    <name type="scientific">Rhizobium halophytocola</name>
    <dbReference type="NCBI Taxonomy" id="735519"/>
    <lineage>
        <taxon>Bacteria</taxon>
        <taxon>Pseudomonadati</taxon>
        <taxon>Pseudomonadota</taxon>
        <taxon>Alphaproteobacteria</taxon>
        <taxon>Hyphomicrobiales</taxon>
        <taxon>Rhizobiaceae</taxon>
        <taxon>Rhizobium/Agrobacterium group</taxon>
        <taxon>Rhizobium</taxon>
    </lineage>
</organism>
<dbReference type="InterPro" id="IPR011250">
    <property type="entry name" value="OMP/PagP_B-barrel"/>
</dbReference>
<evidence type="ECO:0000256" key="2">
    <source>
        <dbReference type="ARBA" id="ARBA00022729"/>
    </source>
</evidence>
<evidence type="ECO:0000256" key="5">
    <source>
        <dbReference type="ARBA" id="ARBA00038306"/>
    </source>
</evidence>
<dbReference type="Proteomes" id="UP000759443">
    <property type="component" value="Unassembled WGS sequence"/>
</dbReference>
<dbReference type="PANTHER" id="PTHR34001:SF3">
    <property type="entry name" value="BLL7405 PROTEIN"/>
    <property type="match status" value="1"/>
</dbReference>
<keyword evidence="2 6" id="KW-0732">Signal</keyword>
<keyword evidence="4" id="KW-0998">Cell outer membrane</keyword>
<reference evidence="8 9" key="1">
    <citation type="submission" date="2021-03" db="EMBL/GenBank/DDBJ databases">
        <title>Genomic Encyclopedia of Type Strains, Phase IV (KMG-IV): sequencing the most valuable type-strain genomes for metagenomic binning, comparative biology and taxonomic classification.</title>
        <authorList>
            <person name="Goeker M."/>
        </authorList>
    </citation>
    <scope>NUCLEOTIDE SEQUENCE [LARGE SCALE GENOMIC DNA]</scope>
    <source>
        <strain evidence="8 9">DSM 21600</strain>
    </source>
</reference>
<dbReference type="PANTHER" id="PTHR34001">
    <property type="entry name" value="BLL7405 PROTEIN"/>
    <property type="match status" value="1"/>
</dbReference>
<keyword evidence="9" id="KW-1185">Reference proteome</keyword>
<evidence type="ECO:0000256" key="6">
    <source>
        <dbReference type="SAM" id="SignalP"/>
    </source>
</evidence>
<dbReference type="InterPro" id="IPR051692">
    <property type="entry name" value="OMP-like"/>
</dbReference>
<dbReference type="Pfam" id="PF13505">
    <property type="entry name" value="OMP_b-brl"/>
    <property type="match status" value="1"/>
</dbReference>
<dbReference type="RefSeq" id="WP_209943177.1">
    <property type="nucleotide sequence ID" value="NZ_JAGGJU010000003.1"/>
</dbReference>
<evidence type="ECO:0000313" key="8">
    <source>
        <dbReference type="EMBL" id="MBP1849802.1"/>
    </source>
</evidence>
<evidence type="ECO:0000256" key="4">
    <source>
        <dbReference type="ARBA" id="ARBA00023237"/>
    </source>
</evidence>
<comment type="subcellular location">
    <subcellularLocation>
        <location evidence="1">Cell outer membrane</location>
    </subcellularLocation>
</comment>
<evidence type="ECO:0000259" key="7">
    <source>
        <dbReference type="Pfam" id="PF13505"/>
    </source>
</evidence>
<keyword evidence="3" id="KW-0472">Membrane</keyword>
<feature type="signal peptide" evidence="6">
    <location>
        <begin position="1"/>
        <end position="23"/>
    </location>
</feature>
<comment type="similarity">
    <text evidence="5">Belongs to the Omp25/RopB family.</text>
</comment>
<name>A0ABS4DVU0_9HYPH</name>
<evidence type="ECO:0000313" key="9">
    <source>
        <dbReference type="Proteomes" id="UP000759443"/>
    </source>
</evidence>
<comment type="caution">
    <text evidence="8">The sequence shown here is derived from an EMBL/GenBank/DDBJ whole genome shotgun (WGS) entry which is preliminary data.</text>
</comment>
<feature type="chain" id="PRO_5046976304" evidence="6">
    <location>
        <begin position="24"/>
        <end position="209"/>
    </location>
</feature>
<protein>
    <submittedName>
        <fullName evidence="8">Outer membrane immunogenic protein</fullName>
    </submittedName>
</protein>
<evidence type="ECO:0000256" key="3">
    <source>
        <dbReference type="ARBA" id="ARBA00023136"/>
    </source>
</evidence>
<gene>
    <name evidence="8" type="ORF">J2Z17_001223</name>
</gene>
<feature type="domain" description="Outer membrane protein beta-barrel" evidence="7">
    <location>
        <begin position="38"/>
        <end position="209"/>
    </location>
</feature>
<dbReference type="EMBL" id="JAGGJU010000003">
    <property type="protein sequence ID" value="MBP1849802.1"/>
    <property type="molecule type" value="Genomic_DNA"/>
</dbReference>
<accession>A0ABS4DVU0</accession>
<dbReference type="SUPFAM" id="SSF56925">
    <property type="entry name" value="OMPA-like"/>
    <property type="match status" value="1"/>
</dbReference>
<proteinExistence type="inferred from homology"/>